<dbReference type="InterPro" id="IPR023151">
    <property type="entry name" value="PEP_util_CS"/>
</dbReference>
<dbReference type="SUPFAM" id="SSF51621">
    <property type="entry name" value="Phosphoenolpyruvate/pyruvate domain"/>
    <property type="match status" value="1"/>
</dbReference>
<dbReference type="NCBIfam" id="NF005057">
    <property type="entry name" value="PRK06464.1"/>
    <property type="match status" value="1"/>
</dbReference>
<dbReference type="GO" id="GO:0008986">
    <property type="term" value="F:pyruvate, water dikinase activity"/>
    <property type="evidence" value="ECO:0007669"/>
    <property type="project" value="UniProtKB-EC"/>
</dbReference>
<accession>A0A133PM01</accession>
<dbReference type="Pfam" id="PF02896">
    <property type="entry name" value="PEP-utilizers_C"/>
    <property type="match status" value="1"/>
</dbReference>
<keyword evidence="19" id="KW-0670">Pyruvate</keyword>
<evidence type="ECO:0000256" key="12">
    <source>
        <dbReference type="ARBA" id="ARBA00022842"/>
    </source>
</evidence>
<comment type="pathway">
    <text evidence="3 15">Carbohydrate biosynthesis; gluconeogenesis.</text>
</comment>
<evidence type="ECO:0000256" key="5">
    <source>
        <dbReference type="ARBA" id="ARBA00011996"/>
    </source>
</evidence>
<dbReference type="GO" id="GO:0006094">
    <property type="term" value="P:gluconeogenesis"/>
    <property type="evidence" value="ECO:0007669"/>
    <property type="project" value="UniProtKB-UniPathway"/>
</dbReference>
<evidence type="ECO:0000256" key="13">
    <source>
        <dbReference type="ARBA" id="ARBA00033470"/>
    </source>
</evidence>
<dbReference type="PROSITE" id="PS00370">
    <property type="entry name" value="PEP_ENZYMES_PHOS_SITE"/>
    <property type="match status" value="1"/>
</dbReference>
<sequence length="780" mass="86582">MSKYNYIKWFDEIGKEDVGIVGGKGANLGELTNFGLPVPPGFCVTAEAYTKFIKYAELDEVVKFLMEAVDVENVNDLTNVSKEIQTKIKEKDFDPELEEEILRAYREFSENIGVKDPEVAVRSSATAEDLPDASFAGQQDTYLHISGEEELLNHIRDCFASLWTSRAIYYREKQNYDHFDVALSVVIQKMVNSEKSGVMFTANPINNSTDEMMINASYGLGEAVVSGIVTPDEYIIDKKTKKVIEKNISEKEYMVIKNENGVGTRTVNVKDVLGEDAIKAEALSSEELDTLIERGLKVEKLYGSVQDTEWGFDTDTKEFYFLQSRPITTLEEKKEEKLVTLCKGLPASPGIGRGKVKLIKDISEINLVEEGDVLVTAMTNPDMVPAMRKCAGVVTDEGGRTCHAAIVSRELQIPCIVGAKNATKSLKTGDTVTVDAVRGIIYEGEVLKEKEEKKTESQSSGPSLGNIDELRNIFAPTTATKIYMNLGEPGLIDKYKNLPMDGIGLMRTEFIFTNMIGAHPMYLVKTGQGDLMVDKLAEGISKVAQAIYPKNLVVRTSDFRTNEFRGLKGGDEVEPIEANPMIGWRGVSRYISPEYEKGFRLECQAIKKVREEYGLTNVIVMLPFVRTPQELKVVKGIMAEEGLVQSKNFKIWIMAEVPAVVLQAEEFAELVDGFSIGSNDLTQLVMGADRDSGILNNMGYFDERNDAVKIALKTIIDAANKKGITCSICGQGPSQYPELAEFLVECGITSMSVNPDTVDYTRRLVASVEQKIILKKLRQM</sequence>
<reference evidence="19 20" key="1">
    <citation type="submission" date="2016-01" db="EMBL/GenBank/DDBJ databases">
        <authorList>
            <person name="Oliw E.H."/>
        </authorList>
    </citation>
    <scope>NUCLEOTIDE SEQUENCE [LARGE SCALE GENOMIC DNA]</scope>
    <source>
        <strain evidence="19 20">CMW7756A</strain>
    </source>
</reference>
<evidence type="ECO:0000256" key="7">
    <source>
        <dbReference type="ARBA" id="ARBA00022679"/>
    </source>
</evidence>
<evidence type="ECO:0000256" key="1">
    <source>
        <dbReference type="ARBA" id="ARBA00001946"/>
    </source>
</evidence>
<evidence type="ECO:0000256" key="4">
    <source>
        <dbReference type="ARBA" id="ARBA00007837"/>
    </source>
</evidence>
<protein>
    <recommendedName>
        <fullName evidence="6 15">Phosphoenolpyruvate synthase</fullName>
        <shortName evidence="15">PEP synthase</shortName>
        <ecNumber evidence="5 15">2.7.9.2</ecNumber>
    </recommendedName>
    <alternativeName>
        <fullName evidence="13 15">Pyruvate, water dikinase</fullName>
    </alternativeName>
</protein>
<evidence type="ECO:0000256" key="2">
    <source>
        <dbReference type="ARBA" id="ARBA00002988"/>
    </source>
</evidence>
<dbReference type="Pfam" id="PF00391">
    <property type="entry name" value="PEP-utilizers"/>
    <property type="match status" value="1"/>
</dbReference>
<evidence type="ECO:0000256" key="14">
    <source>
        <dbReference type="ARBA" id="ARBA00047700"/>
    </source>
</evidence>
<dbReference type="RefSeq" id="WP_060800278.1">
    <property type="nucleotide sequence ID" value="NZ_KQ957101.1"/>
</dbReference>
<proteinExistence type="inferred from homology"/>
<dbReference type="InterPro" id="IPR036637">
    <property type="entry name" value="Phosphohistidine_dom_sf"/>
</dbReference>
<dbReference type="SUPFAM" id="SSF52009">
    <property type="entry name" value="Phosphohistidine domain"/>
    <property type="match status" value="1"/>
</dbReference>
<dbReference type="PANTHER" id="PTHR43030">
    <property type="entry name" value="PHOSPHOENOLPYRUVATE SYNTHASE"/>
    <property type="match status" value="1"/>
</dbReference>
<dbReference type="EC" id="2.7.9.2" evidence="5 15"/>
<dbReference type="AlphaFoldDB" id="A0A133PM01"/>
<comment type="similarity">
    <text evidence="4 15">Belongs to the PEP-utilizing enzyme family.</text>
</comment>
<dbReference type="InterPro" id="IPR015813">
    <property type="entry name" value="Pyrv/PenolPyrv_kinase-like_dom"/>
</dbReference>
<dbReference type="InterPro" id="IPR040442">
    <property type="entry name" value="Pyrv_kinase-like_dom_sf"/>
</dbReference>
<dbReference type="EMBL" id="LRQE01000034">
    <property type="protein sequence ID" value="KXA29576.1"/>
    <property type="molecule type" value="Genomic_DNA"/>
</dbReference>
<dbReference type="PANTHER" id="PTHR43030:SF1">
    <property type="entry name" value="PHOSPHOENOLPYRUVATE SYNTHASE"/>
    <property type="match status" value="1"/>
</dbReference>
<dbReference type="GO" id="GO:0005524">
    <property type="term" value="F:ATP binding"/>
    <property type="evidence" value="ECO:0007669"/>
    <property type="project" value="UniProtKB-KW"/>
</dbReference>
<organism evidence="19">
    <name type="scientific">Peptoniphilus harei</name>
    <dbReference type="NCBI Taxonomy" id="54005"/>
    <lineage>
        <taxon>Bacteria</taxon>
        <taxon>Bacillati</taxon>
        <taxon>Bacillota</taxon>
        <taxon>Tissierellia</taxon>
        <taxon>Tissierellales</taxon>
        <taxon>Peptoniphilaceae</taxon>
        <taxon>Peptoniphilus</taxon>
    </lineage>
</organism>
<evidence type="ECO:0000259" key="17">
    <source>
        <dbReference type="Pfam" id="PF01326"/>
    </source>
</evidence>
<comment type="catalytic activity">
    <reaction evidence="14 15">
        <text>pyruvate + ATP + H2O = phosphoenolpyruvate + AMP + phosphate + 2 H(+)</text>
        <dbReference type="Rhea" id="RHEA:11364"/>
        <dbReference type="ChEBI" id="CHEBI:15361"/>
        <dbReference type="ChEBI" id="CHEBI:15377"/>
        <dbReference type="ChEBI" id="CHEBI:15378"/>
        <dbReference type="ChEBI" id="CHEBI:30616"/>
        <dbReference type="ChEBI" id="CHEBI:43474"/>
        <dbReference type="ChEBI" id="CHEBI:58702"/>
        <dbReference type="ChEBI" id="CHEBI:456215"/>
        <dbReference type="EC" id="2.7.9.2"/>
    </reaction>
</comment>
<evidence type="ECO:0000313" key="19">
    <source>
        <dbReference type="EMBL" id="KXA29576.1"/>
    </source>
</evidence>
<keyword evidence="10 15" id="KW-0418">Kinase</keyword>
<evidence type="ECO:0000256" key="8">
    <source>
        <dbReference type="ARBA" id="ARBA00022723"/>
    </source>
</evidence>
<dbReference type="PIRSF" id="PIRSF000854">
    <property type="entry name" value="PEP_synthase"/>
    <property type="match status" value="1"/>
</dbReference>
<evidence type="ECO:0000259" key="18">
    <source>
        <dbReference type="Pfam" id="PF02896"/>
    </source>
</evidence>
<dbReference type="PATRIC" id="fig|54005.3.peg.1184"/>
<evidence type="ECO:0000313" key="20">
    <source>
        <dbReference type="Proteomes" id="UP000070174"/>
    </source>
</evidence>
<feature type="domain" description="Pyruvate phosphate dikinase AMP/ATP-binding" evidence="17">
    <location>
        <begin position="20"/>
        <end position="337"/>
    </location>
</feature>
<keyword evidence="11 15" id="KW-0067">ATP-binding</keyword>
<dbReference type="SUPFAM" id="SSF56059">
    <property type="entry name" value="Glutathione synthetase ATP-binding domain-like"/>
    <property type="match status" value="1"/>
</dbReference>
<evidence type="ECO:0000256" key="6">
    <source>
        <dbReference type="ARBA" id="ARBA00021623"/>
    </source>
</evidence>
<dbReference type="Proteomes" id="UP000070174">
    <property type="component" value="Unassembled WGS sequence"/>
</dbReference>
<dbReference type="FunFam" id="3.30.1490.20:FF:000010">
    <property type="entry name" value="Phosphoenolpyruvate synthase"/>
    <property type="match status" value="1"/>
</dbReference>
<evidence type="ECO:0000256" key="11">
    <source>
        <dbReference type="ARBA" id="ARBA00022840"/>
    </source>
</evidence>
<dbReference type="InterPro" id="IPR002192">
    <property type="entry name" value="PPDK_AMP/ATP-bd"/>
</dbReference>
<evidence type="ECO:0000256" key="9">
    <source>
        <dbReference type="ARBA" id="ARBA00022741"/>
    </source>
</evidence>
<dbReference type="Gene3D" id="3.30.470.20">
    <property type="entry name" value="ATP-grasp fold, B domain"/>
    <property type="match status" value="1"/>
</dbReference>
<dbReference type="NCBIfam" id="TIGR01418">
    <property type="entry name" value="PEP_synth"/>
    <property type="match status" value="1"/>
</dbReference>
<feature type="domain" description="PEP-utilising enzyme C-terminal" evidence="18">
    <location>
        <begin position="469"/>
        <end position="769"/>
    </location>
</feature>
<dbReference type="InterPro" id="IPR013815">
    <property type="entry name" value="ATP_grasp_subdomain_1"/>
</dbReference>
<dbReference type="InterPro" id="IPR006319">
    <property type="entry name" value="PEP_synth"/>
</dbReference>
<dbReference type="Pfam" id="PF01326">
    <property type="entry name" value="PPDK_N"/>
    <property type="match status" value="1"/>
</dbReference>
<keyword evidence="12 15" id="KW-0460">Magnesium</keyword>
<dbReference type="UniPathway" id="UPA00138"/>
<evidence type="ECO:0000256" key="3">
    <source>
        <dbReference type="ARBA" id="ARBA00004742"/>
    </source>
</evidence>
<dbReference type="InterPro" id="IPR018274">
    <property type="entry name" value="PEP_util_AS"/>
</dbReference>
<dbReference type="PROSITE" id="PS00742">
    <property type="entry name" value="PEP_ENZYMES_2"/>
    <property type="match status" value="1"/>
</dbReference>
<evidence type="ECO:0000256" key="10">
    <source>
        <dbReference type="ARBA" id="ARBA00022777"/>
    </source>
</evidence>
<name>A0A133PM01_9FIRM</name>
<dbReference type="Gene3D" id="3.20.20.60">
    <property type="entry name" value="Phosphoenolpyruvate-binding domains"/>
    <property type="match status" value="1"/>
</dbReference>
<evidence type="ECO:0000259" key="16">
    <source>
        <dbReference type="Pfam" id="PF00391"/>
    </source>
</evidence>
<comment type="function">
    <text evidence="2 15">Catalyzes the phosphorylation of pyruvate to phosphoenolpyruvate.</text>
</comment>
<gene>
    <name evidence="19" type="ORF">HMPREF3229_01200</name>
</gene>
<keyword evidence="7 15" id="KW-0808">Transferase</keyword>
<keyword evidence="9 15" id="KW-0547">Nucleotide-binding</keyword>
<dbReference type="GO" id="GO:0046872">
    <property type="term" value="F:metal ion binding"/>
    <property type="evidence" value="ECO:0007669"/>
    <property type="project" value="UniProtKB-KW"/>
</dbReference>
<comment type="cofactor">
    <cofactor evidence="1 15">
        <name>Mg(2+)</name>
        <dbReference type="ChEBI" id="CHEBI:18420"/>
    </cofactor>
</comment>
<dbReference type="InterPro" id="IPR008279">
    <property type="entry name" value="PEP-util_enz_mobile_dom"/>
</dbReference>
<evidence type="ECO:0000256" key="15">
    <source>
        <dbReference type="PIRNR" id="PIRNR000854"/>
    </source>
</evidence>
<dbReference type="InterPro" id="IPR000121">
    <property type="entry name" value="PEP_util_C"/>
</dbReference>
<comment type="caution">
    <text evidence="19">The sequence shown here is derived from an EMBL/GenBank/DDBJ whole genome shotgun (WGS) entry which is preliminary data.</text>
</comment>
<feature type="domain" description="PEP-utilising enzyme mobile" evidence="16">
    <location>
        <begin position="369"/>
        <end position="439"/>
    </location>
</feature>
<keyword evidence="8 15" id="KW-0479">Metal-binding</keyword>
<dbReference type="Gene3D" id="3.30.1490.20">
    <property type="entry name" value="ATP-grasp fold, A domain"/>
    <property type="match status" value="1"/>
</dbReference>
<dbReference type="Gene3D" id="3.50.30.10">
    <property type="entry name" value="Phosphohistidine domain"/>
    <property type="match status" value="1"/>
</dbReference>